<proteinExistence type="predicted"/>
<keyword evidence="3" id="KW-1185">Reference proteome</keyword>
<organism evidence="2 3">
    <name type="scientific">Oceaniferula flava</name>
    <dbReference type="NCBI Taxonomy" id="2800421"/>
    <lineage>
        <taxon>Bacteria</taxon>
        <taxon>Pseudomonadati</taxon>
        <taxon>Verrucomicrobiota</taxon>
        <taxon>Verrucomicrobiia</taxon>
        <taxon>Verrucomicrobiales</taxon>
        <taxon>Verrucomicrobiaceae</taxon>
        <taxon>Oceaniferula</taxon>
    </lineage>
</organism>
<protein>
    <recommendedName>
        <fullName evidence="4">DUF4138 domain-containing protein</fullName>
    </recommendedName>
</protein>
<sequence length="239" mass="27184">MKILLPALSILALVASSLHAQTADQQTVKVSLYAFEHAKDHHTVYLASPNKDLYEIALSTANILGPFQTVRDEDGAVTLRTQTTNKEGVTVYPELAKVKIKPGIKEPLLILIPVPGGQTYRTFVMDRSLRSFPKGTYKLINFSPHKVRGLIGESRIHAAPRKTISITPSLNEEGLLDVHFQYAHGERWKTFGRTRWVRRQEKRSLLCTYIDPKRKRMKIRAVSLQTIRPRSERFNQASR</sequence>
<keyword evidence="1" id="KW-0732">Signal</keyword>
<dbReference type="AlphaFoldDB" id="A0AAE2VCC1"/>
<feature type="chain" id="PRO_5041950542" description="DUF4138 domain-containing protein" evidence="1">
    <location>
        <begin position="21"/>
        <end position="239"/>
    </location>
</feature>
<name>A0AAE2VCC1_9BACT</name>
<evidence type="ECO:0000313" key="3">
    <source>
        <dbReference type="Proteomes" id="UP000634206"/>
    </source>
</evidence>
<comment type="caution">
    <text evidence="2">The sequence shown here is derived from an EMBL/GenBank/DDBJ whole genome shotgun (WGS) entry which is preliminary data.</text>
</comment>
<reference evidence="2" key="1">
    <citation type="submission" date="2021-01" db="EMBL/GenBank/DDBJ databases">
        <title>Modified the classification status of verrucomicrobia.</title>
        <authorList>
            <person name="Feng X."/>
        </authorList>
    </citation>
    <scope>NUCLEOTIDE SEQUENCE</scope>
    <source>
        <strain evidence="2">5K15</strain>
    </source>
</reference>
<evidence type="ECO:0008006" key="4">
    <source>
        <dbReference type="Google" id="ProtNLM"/>
    </source>
</evidence>
<gene>
    <name evidence="2" type="ORF">JIN83_11035</name>
</gene>
<accession>A0AAE2VCC1</accession>
<dbReference type="EMBL" id="JAENIG010000007">
    <property type="protein sequence ID" value="MBK1855495.1"/>
    <property type="molecule type" value="Genomic_DNA"/>
</dbReference>
<evidence type="ECO:0000313" key="2">
    <source>
        <dbReference type="EMBL" id="MBK1855495.1"/>
    </source>
</evidence>
<evidence type="ECO:0000256" key="1">
    <source>
        <dbReference type="SAM" id="SignalP"/>
    </source>
</evidence>
<feature type="signal peptide" evidence="1">
    <location>
        <begin position="1"/>
        <end position="20"/>
    </location>
</feature>
<dbReference type="Proteomes" id="UP000634206">
    <property type="component" value="Unassembled WGS sequence"/>
</dbReference>
<dbReference type="RefSeq" id="WP_309490107.1">
    <property type="nucleotide sequence ID" value="NZ_JAENIG010000007.1"/>
</dbReference>